<proteinExistence type="predicted"/>
<name>A0A382NRY9_9ZZZZ</name>
<reference evidence="1" key="1">
    <citation type="submission" date="2018-05" db="EMBL/GenBank/DDBJ databases">
        <authorList>
            <person name="Lanie J.A."/>
            <person name="Ng W.-L."/>
            <person name="Kazmierczak K.M."/>
            <person name="Andrzejewski T.M."/>
            <person name="Davidsen T.M."/>
            <person name="Wayne K.J."/>
            <person name="Tettelin H."/>
            <person name="Glass J.I."/>
            <person name="Rusch D."/>
            <person name="Podicherti R."/>
            <person name="Tsui H.-C.T."/>
            <person name="Winkler M.E."/>
        </authorList>
    </citation>
    <scope>NUCLEOTIDE SEQUENCE</scope>
</reference>
<feature type="non-terminal residue" evidence="1">
    <location>
        <position position="363"/>
    </location>
</feature>
<sequence length="363" mass="40223">PAWSTSDDNTLTGFQVDDVLIVDETGALFSDSGDDMSQMIPSGEVWINQFYDYGSEEDNRPGATEWTFYSPGMPFVPSGGETNVYLDISEFAEKTIQFRIQTQYDNNDDGGQGSGLFIDDFWLYKLFSGMYIAPSNLNAEAVSGAVILEWDDMNLSGTEEFIYDDNTFDYPEGIRYDGLAGKSFDILGNGTINSVSIYNINEIDTTIFFGVFSKTGALFDLDPVYPQKQIELVPGWNTVPVSGWDVSNSFIIAHQVNNGFGAAYDGSSSYNRSFLRFGEGAWDLAAYYGIDDDGDGVNDFELTGEFGIRANITYEGLGVTYNVYRDDESIVSALEENTYTDSFVENNVTYEYAVSATYSDGEE</sequence>
<dbReference type="EMBL" id="UINC01102374">
    <property type="protein sequence ID" value="SVC63949.1"/>
    <property type="molecule type" value="Genomic_DNA"/>
</dbReference>
<accession>A0A382NRY9</accession>
<gene>
    <name evidence="1" type="ORF">METZ01_LOCUS316803</name>
</gene>
<feature type="non-terminal residue" evidence="1">
    <location>
        <position position="1"/>
    </location>
</feature>
<protein>
    <submittedName>
        <fullName evidence="1">Uncharacterized protein</fullName>
    </submittedName>
</protein>
<dbReference type="AlphaFoldDB" id="A0A382NRY9"/>
<evidence type="ECO:0000313" key="1">
    <source>
        <dbReference type="EMBL" id="SVC63949.1"/>
    </source>
</evidence>
<organism evidence="1">
    <name type="scientific">marine metagenome</name>
    <dbReference type="NCBI Taxonomy" id="408172"/>
    <lineage>
        <taxon>unclassified sequences</taxon>
        <taxon>metagenomes</taxon>
        <taxon>ecological metagenomes</taxon>
    </lineage>
</organism>